<organism evidence="2 3">
    <name type="scientific">Microbacterium soli</name>
    <dbReference type="NCBI Taxonomy" id="446075"/>
    <lineage>
        <taxon>Bacteria</taxon>
        <taxon>Bacillati</taxon>
        <taxon>Actinomycetota</taxon>
        <taxon>Actinomycetes</taxon>
        <taxon>Micrococcales</taxon>
        <taxon>Microbacteriaceae</taxon>
        <taxon>Microbacterium</taxon>
    </lineage>
</organism>
<feature type="region of interest" description="Disordered" evidence="1">
    <location>
        <begin position="26"/>
        <end position="45"/>
    </location>
</feature>
<gene>
    <name evidence="2" type="ORF">GCM10022383_08780</name>
</gene>
<evidence type="ECO:0000256" key="1">
    <source>
        <dbReference type="SAM" id="MobiDB-lite"/>
    </source>
</evidence>
<keyword evidence="3" id="KW-1185">Reference proteome</keyword>
<dbReference type="EMBL" id="BAABCP010000001">
    <property type="protein sequence ID" value="GAA3932503.1"/>
    <property type="molecule type" value="Genomic_DNA"/>
</dbReference>
<evidence type="ECO:0000313" key="2">
    <source>
        <dbReference type="EMBL" id="GAA3932503.1"/>
    </source>
</evidence>
<name>A0ABP7N019_9MICO</name>
<feature type="region of interest" description="Disordered" evidence="1">
    <location>
        <begin position="1"/>
        <end position="20"/>
    </location>
</feature>
<dbReference type="Proteomes" id="UP001501591">
    <property type="component" value="Unassembled WGS sequence"/>
</dbReference>
<accession>A0ABP7N019</accession>
<reference evidence="3" key="1">
    <citation type="journal article" date="2019" name="Int. J. Syst. Evol. Microbiol.">
        <title>The Global Catalogue of Microorganisms (GCM) 10K type strain sequencing project: providing services to taxonomists for standard genome sequencing and annotation.</title>
        <authorList>
            <consortium name="The Broad Institute Genomics Platform"/>
            <consortium name="The Broad Institute Genome Sequencing Center for Infectious Disease"/>
            <person name="Wu L."/>
            <person name="Ma J."/>
        </authorList>
    </citation>
    <scope>NUCLEOTIDE SEQUENCE [LARGE SCALE GENOMIC DNA]</scope>
    <source>
        <strain evidence="3">JCM 17024</strain>
    </source>
</reference>
<protein>
    <submittedName>
        <fullName evidence="2">Uncharacterized protein</fullName>
    </submittedName>
</protein>
<comment type="caution">
    <text evidence="2">The sequence shown here is derived from an EMBL/GenBank/DDBJ whole genome shotgun (WGS) entry which is preliminary data.</text>
</comment>
<sequence>MQGVGEAGEPLRGERGEQTPAVAEVVRGGGVGDTRTPGEVPHRQRVRSRRSAVVIAVVIAVVG</sequence>
<proteinExistence type="predicted"/>
<evidence type="ECO:0000313" key="3">
    <source>
        <dbReference type="Proteomes" id="UP001501591"/>
    </source>
</evidence>